<organism evidence="6">
    <name type="scientific">Strombidium inclinatum</name>
    <dbReference type="NCBI Taxonomy" id="197538"/>
    <lineage>
        <taxon>Eukaryota</taxon>
        <taxon>Sar</taxon>
        <taxon>Alveolata</taxon>
        <taxon>Ciliophora</taxon>
        <taxon>Intramacronucleata</taxon>
        <taxon>Spirotrichea</taxon>
        <taxon>Oligotrichia</taxon>
        <taxon>Strombidiidae</taxon>
        <taxon>Strombidium</taxon>
    </lineage>
</organism>
<sequence length="352" mass="39548">MHVPAENFPFCTIDPNNAKINVPDKRFDKLCELYTPKSKVLAQISITDIAGLVKGASNGEGLGNAFLSHISSVDGIYHVVRAFPDTDVTHNDGEVDPIRDIETINHELRAKDLQLIERVLEEIATAMKRTKDKKKLEDELDLVNRVKVMLENKENVKDGTWSAKDIDFLNKHLFLTSKPVVFLVNIGRDQYIAKKNPWLPKIQEHIKKIGGGPMIPYSAEFESEVVADAKEDRDAQAAKAKELGAPSMIDRIIKAGYKHLQLIHYFTAGADEVKCWTVRDGSKAPQAAGVIHTDFERGFICAEVMKFTDLEEHGSEQEVRGAGLYRQQGKEYIVLDGDIIYFKFNVTAQKKK</sequence>
<dbReference type="Pfam" id="PF06071">
    <property type="entry name" value="YchF-GTPase_C"/>
    <property type="match status" value="1"/>
</dbReference>
<dbReference type="SUPFAM" id="SSF52540">
    <property type="entry name" value="P-loop containing nucleoside triphosphate hydrolases"/>
    <property type="match status" value="1"/>
</dbReference>
<dbReference type="GO" id="GO:0005737">
    <property type="term" value="C:cytoplasm"/>
    <property type="evidence" value="ECO:0007669"/>
    <property type="project" value="TreeGrafter"/>
</dbReference>
<dbReference type="InterPro" id="IPR012676">
    <property type="entry name" value="TGS-like"/>
</dbReference>
<dbReference type="Pfam" id="PF01926">
    <property type="entry name" value="MMR_HSR1"/>
    <property type="match status" value="1"/>
</dbReference>
<dbReference type="InterPro" id="IPR023192">
    <property type="entry name" value="TGS-like_dom_sf"/>
</dbReference>
<dbReference type="InterPro" id="IPR031167">
    <property type="entry name" value="G_OBG"/>
</dbReference>
<dbReference type="PIRSF" id="PIRSF006641">
    <property type="entry name" value="CHP00092"/>
    <property type="match status" value="1"/>
</dbReference>
<dbReference type="FunFam" id="1.10.150.300:FF:000001">
    <property type="entry name" value="Ribosome-binding ATPase YchF"/>
    <property type="match status" value="1"/>
</dbReference>
<dbReference type="GO" id="GO:0005524">
    <property type="term" value="F:ATP binding"/>
    <property type="evidence" value="ECO:0007669"/>
    <property type="project" value="UniProtKB-KW"/>
</dbReference>
<dbReference type="EMBL" id="HBIH01011048">
    <property type="protein sequence ID" value="CAE0323998.1"/>
    <property type="molecule type" value="Transcribed_RNA"/>
</dbReference>
<evidence type="ECO:0000256" key="1">
    <source>
        <dbReference type="ARBA" id="ARBA00022741"/>
    </source>
</evidence>
<dbReference type="Gene3D" id="3.40.50.300">
    <property type="entry name" value="P-loop containing nucleotide triphosphate hydrolases"/>
    <property type="match status" value="1"/>
</dbReference>
<protein>
    <recommendedName>
        <fullName evidence="3">Obg-like ATPase homolog</fullName>
    </recommendedName>
</protein>
<evidence type="ECO:0000259" key="4">
    <source>
        <dbReference type="PROSITE" id="PS51710"/>
    </source>
</evidence>
<proteinExistence type="predicted"/>
<dbReference type="PRINTS" id="PR00326">
    <property type="entry name" value="GTP1OBG"/>
</dbReference>
<dbReference type="InterPro" id="IPR004396">
    <property type="entry name" value="ATPase_YchF/OLA1"/>
</dbReference>
<feature type="domain" description="OBG-type G" evidence="4">
    <location>
        <begin position="1"/>
        <end position="237"/>
    </location>
</feature>
<accession>A0A7S3MY08</accession>
<keyword evidence="1" id="KW-0547">Nucleotide-binding</keyword>
<name>A0A7S3MY08_9SPIT</name>
<evidence type="ECO:0000259" key="5">
    <source>
        <dbReference type="PROSITE" id="PS51880"/>
    </source>
</evidence>
<dbReference type="InterPro" id="IPR012675">
    <property type="entry name" value="Beta-grasp_dom_sf"/>
</dbReference>
<dbReference type="CDD" id="cd01900">
    <property type="entry name" value="YchF"/>
    <property type="match status" value="1"/>
</dbReference>
<keyword evidence="2" id="KW-0067">ATP-binding</keyword>
<dbReference type="PROSITE" id="PS51880">
    <property type="entry name" value="TGS"/>
    <property type="match status" value="1"/>
</dbReference>
<dbReference type="Gene3D" id="3.10.20.30">
    <property type="match status" value="1"/>
</dbReference>
<dbReference type="Gene3D" id="1.10.150.300">
    <property type="entry name" value="TGS-like domain"/>
    <property type="match status" value="1"/>
</dbReference>
<dbReference type="PANTHER" id="PTHR23305">
    <property type="entry name" value="OBG GTPASE FAMILY"/>
    <property type="match status" value="1"/>
</dbReference>
<reference evidence="6" key="1">
    <citation type="submission" date="2021-01" db="EMBL/GenBank/DDBJ databases">
        <authorList>
            <person name="Corre E."/>
            <person name="Pelletier E."/>
            <person name="Niang G."/>
            <person name="Scheremetjew M."/>
            <person name="Finn R."/>
            <person name="Kale V."/>
            <person name="Holt S."/>
            <person name="Cochrane G."/>
            <person name="Meng A."/>
            <person name="Brown T."/>
            <person name="Cohen L."/>
        </authorList>
    </citation>
    <scope>NUCLEOTIDE SEQUENCE</scope>
    <source>
        <strain evidence="6">S3</strain>
    </source>
</reference>
<dbReference type="InterPro" id="IPR041706">
    <property type="entry name" value="YchF_N"/>
</dbReference>
<gene>
    <name evidence="6" type="ORF">SINC0208_LOCUS4584</name>
</gene>
<evidence type="ECO:0000256" key="2">
    <source>
        <dbReference type="ARBA" id="ARBA00022840"/>
    </source>
</evidence>
<dbReference type="InterPro" id="IPR006073">
    <property type="entry name" value="GTP-bd"/>
</dbReference>
<dbReference type="GO" id="GO:0016887">
    <property type="term" value="F:ATP hydrolysis activity"/>
    <property type="evidence" value="ECO:0007669"/>
    <property type="project" value="InterPro"/>
</dbReference>
<dbReference type="InterPro" id="IPR004095">
    <property type="entry name" value="TGS"/>
</dbReference>
<dbReference type="PANTHER" id="PTHR23305:SF11">
    <property type="entry name" value="OBG-LIKE ATPASE 1"/>
    <property type="match status" value="1"/>
</dbReference>
<dbReference type="PROSITE" id="PS51710">
    <property type="entry name" value="G_OBG"/>
    <property type="match status" value="1"/>
</dbReference>
<dbReference type="NCBIfam" id="TIGR00092">
    <property type="entry name" value="redox-regulated ATPase YchF"/>
    <property type="match status" value="1"/>
</dbReference>
<evidence type="ECO:0000313" key="6">
    <source>
        <dbReference type="EMBL" id="CAE0323998.1"/>
    </source>
</evidence>
<dbReference type="SUPFAM" id="SSF81271">
    <property type="entry name" value="TGS-like"/>
    <property type="match status" value="1"/>
</dbReference>
<dbReference type="InterPro" id="IPR013029">
    <property type="entry name" value="YchF_C"/>
</dbReference>
<evidence type="ECO:0000256" key="3">
    <source>
        <dbReference type="ARBA" id="ARBA00068719"/>
    </source>
</evidence>
<dbReference type="CDD" id="cd04867">
    <property type="entry name" value="TGS_YchF_OLA1"/>
    <property type="match status" value="1"/>
</dbReference>
<dbReference type="InterPro" id="IPR027417">
    <property type="entry name" value="P-loop_NTPase"/>
</dbReference>
<dbReference type="FunFam" id="3.10.20.30:FF:000001">
    <property type="entry name" value="Ribosome-binding ATPase YchF"/>
    <property type="match status" value="1"/>
</dbReference>
<dbReference type="AlphaFoldDB" id="A0A7S3MY08"/>
<feature type="domain" description="TGS" evidence="5">
    <location>
        <begin position="261"/>
        <end position="344"/>
    </location>
</feature>
<dbReference type="GO" id="GO:0005525">
    <property type="term" value="F:GTP binding"/>
    <property type="evidence" value="ECO:0007669"/>
    <property type="project" value="InterPro"/>
</dbReference>